<evidence type="ECO:0000256" key="2">
    <source>
        <dbReference type="ARBA" id="ARBA00004887"/>
    </source>
</evidence>
<dbReference type="NCBIfam" id="TIGR00187">
    <property type="entry name" value="ribE"/>
    <property type="match status" value="1"/>
</dbReference>
<dbReference type="Proteomes" id="UP001597119">
    <property type="component" value="Unassembled WGS sequence"/>
</dbReference>
<sequence length="225" mass="24478">MFTGIVEQTGEVLSTADDEGGRRVRVEADLDDLHHGQSIAINGVCLTVEEFGSDWFDLFLSQETIERTYLGDVTEGDLVNVERALPADGRFDGHFVQGHVDGTAEVTGIEELGDDWEFRFSVPEDLERYLVEKGSVTVDGISLTIADLASEARSASDSASGQRPRAAEDFGVAIIPATYELTTLSQKDVGDPVHLEVDVVAKYVESMLGSEAGEAQTPYAERFEE</sequence>
<dbReference type="PANTHER" id="PTHR21098">
    <property type="entry name" value="RIBOFLAVIN SYNTHASE ALPHA CHAIN"/>
    <property type="match status" value="1"/>
</dbReference>
<keyword evidence="6 11" id="KW-0808">Transferase</keyword>
<comment type="function">
    <text evidence="1">Catalyzes the dismutation of two molecules of 6,7-dimethyl-8-ribityllumazine, resulting in the formation of riboflavin and 5-amino-6-(D-ribitylamino)uracil.</text>
</comment>
<feature type="domain" description="Lumazine-binding" evidence="10">
    <location>
        <begin position="1"/>
        <end position="94"/>
    </location>
</feature>
<evidence type="ECO:0000313" key="11">
    <source>
        <dbReference type="EMBL" id="MFD1587919.1"/>
    </source>
</evidence>
<comment type="caution">
    <text evidence="11">The sequence shown here is derived from an EMBL/GenBank/DDBJ whole genome shotgun (WGS) entry which is preliminary data.</text>
</comment>
<dbReference type="InterPro" id="IPR001783">
    <property type="entry name" value="Lumazine-bd"/>
</dbReference>
<evidence type="ECO:0000313" key="12">
    <source>
        <dbReference type="Proteomes" id="UP001597119"/>
    </source>
</evidence>
<dbReference type="InterPro" id="IPR017938">
    <property type="entry name" value="Riboflavin_synthase-like_b-brl"/>
</dbReference>
<feature type="repeat" description="Lumazine-binding" evidence="9">
    <location>
        <begin position="1"/>
        <end position="94"/>
    </location>
</feature>
<dbReference type="GO" id="GO:0009231">
    <property type="term" value="P:riboflavin biosynthetic process"/>
    <property type="evidence" value="ECO:0007669"/>
    <property type="project" value="UniProtKB-KW"/>
</dbReference>
<feature type="repeat" description="Lumazine-binding" evidence="9">
    <location>
        <begin position="95"/>
        <end position="208"/>
    </location>
</feature>
<keyword evidence="5" id="KW-0686">Riboflavin biosynthesis</keyword>
<dbReference type="RefSeq" id="WP_247380419.1">
    <property type="nucleotide sequence ID" value="NZ_JALLGV010000008.1"/>
</dbReference>
<evidence type="ECO:0000259" key="10">
    <source>
        <dbReference type="PROSITE" id="PS51177"/>
    </source>
</evidence>
<dbReference type="SUPFAM" id="SSF63380">
    <property type="entry name" value="Riboflavin synthase domain-like"/>
    <property type="match status" value="2"/>
</dbReference>
<accession>A0ABD6CD43</accession>
<dbReference type="FunFam" id="2.40.30.20:FF:000003">
    <property type="entry name" value="Riboflavin synthase, alpha subunit"/>
    <property type="match status" value="1"/>
</dbReference>
<evidence type="ECO:0000256" key="7">
    <source>
        <dbReference type="ARBA" id="ARBA00022737"/>
    </source>
</evidence>
<keyword evidence="12" id="KW-1185">Reference proteome</keyword>
<dbReference type="InterPro" id="IPR026017">
    <property type="entry name" value="Lumazine-bd_dom"/>
</dbReference>
<dbReference type="PIRSF" id="PIRSF000498">
    <property type="entry name" value="Riboflavin_syn_A"/>
    <property type="match status" value="1"/>
</dbReference>
<dbReference type="InterPro" id="IPR023366">
    <property type="entry name" value="ATP_synth_asu-like_sf"/>
</dbReference>
<dbReference type="CDD" id="cd00402">
    <property type="entry name" value="Riboflavin_synthase_like"/>
    <property type="match status" value="1"/>
</dbReference>
<gene>
    <name evidence="11" type="ORF">ACFR9U_13100</name>
</gene>
<dbReference type="EMBL" id="JBHUDJ010000006">
    <property type="protein sequence ID" value="MFD1587919.1"/>
    <property type="molecule type" value="Genomic_DNA"/>
</dbReference>
<evidence type="ECO:0000256" key="4">
    <source>
        <dbReference type="ARBA" id="ARBA00013950"/>
    </source>
</evidence>
<dbReference type="NCBIfam" id="NF006767">
    <property type="entry name" value="PRK09289.1"/>
    <property type="match status" value="1"/>
</dbReference>
<feature type="domain" description="Lumazine-binding" evidence="10">
    <location>
        <begin position="95"/>
        <end position="208"/>
    </location>
</feature>
<evidence type="ECO:0000256" key="6">
    <source>
        <dbReference type="ARBA" id="ARBA00022679"/>
    </source>
</evidence>
<organism evidence="11 12">
    <name type="scientific">Halorientalis brevis</name>
    <dbReference type="NCBI Taxonomy" id="1126241"/>
    <lineage>
        <taxon>Archaea</taxon>
        <taxon>Methanobacteriati</taxon>
        <taxon>Methanobacteriota</taxon>
        <taxon>Stenosarchaea group</taxon>
        <taxon>Halobacteria</taxon>
        <taxon>Halobacteriales</taxon>
        <taxon>Haloarculaceae</taxon>
        <taxon>Halorientalis</taxon>
    </lineage>
</organism>
<dbReference type="AlphaFoldDB" id="A0ABD6CD43"/>
<evidence type="ECO:0000256" key="8">
    <source>
        <dbReference type="NCBIfam" id="TIGR00187"/>
    </source>
</evidence>
<dbReference type="EC" id="2.5.1.9" evidence="3 8"/>
<reference evidence="11 12" key="1">
    <citation type="journal article" date="2019" name="Int. J. Syst. Evol. Microbiol.">
        <title>The Global Catalogue of Microorganisms (GCM) 10K type strain sequencing project: providing services to taxonomists for standard genome sequencing and annotation.</title>
        <authorList>
            <consortium name="The Broad Institute Genomics Platform"/>
            <consortium name="The Broad Institute Genome Sequencing Center for Infectious Disease"/>
            <person name="Wu L."/>
            <person name="Ma J."/>
        </authorList>
    </citation>
    <scope>NUCLEOTIDE SEQUENCE [LARGE SCALE GENOMIC DNA]</scope>
    <source>
        <strain evidence="11 12">CGMCC 1.12125</strain>
    </source>
</reference>
<proteinExistence type="predicted"/>
<evidence type="ECO:0000256" key="9">
    <source>
        <dbReference type="PROSITE-ProRule" id="PRU00524"/>
    </source>
</evidence>
<dbReference type="GO" id="GO:0004746">
    <property type="term" value="F:riboflavin synthase activity"/>
    <property type="evidence" value="ECO:0007669"/>
    <property type="project" value="UniProtKB-UniRule"/>
</dbReference>
<name>A0ABD6CD43_9EURY</name>
<dbReference type="Pfam" id="PF00677">
    <property type="entry name" value="Lum_binding"/>
    <property type="match status" value="2"/>
</dbReference>
<dbReference type="PROSITE" id="PS51177">
    <property type="entry name" value="LUMAZINE_BIND"/>
    <property type="match status" value="2"/>
</dbReference>
<dbReference type="FunFam" id="2.40.30.20:FF:000004">
    <property type="entry name" value="Riboflavin synthase, alpha subunit"/>
    <property type="match status" value="1"/>
</dbReference>
<evidence type="ECO:0000256" key="5">
    <source>
        <dbReference type="ARBA" id="ARBA00022619"/>
    </source>
</evidence>
<evidence type="ECO:0000256" key="3">
    <source>
        <dbReference type="ARBA" id="ARBA00012827"/>
    </source>
</evidence>
<evidence type="ECO:0000256" key="1">
    <source>
        <dbReference type="ARBA" id="ARBA00002803"/>
    </source>
</evidence>
<keyword evidence="7" id="KW-0677">Repeat</keyword>
<dbReference type="Gene3D" id="2.40.30.20">
    <property type="match status" value="2"/>
</dbReference>
<dbReference type="PANTHER" id="PTHR21098:SF0">
    <property type="entry name" value="RIBOFLAVIN SYNTHASE"/>
    <property type="match status" value="1"/>
</dbReference>
<protein>
    <recommendedName>
        <fullName evidence="4 8">Riboflavin synthase</fullName>
        <ecNumber evidence="3 8">2.5.1.9</ecNumber>
    </recommendedName>
</protein>
<comment type="pathway">
    <text evidence="2">Cofactor biosynthesis; riboflavin biosynthesis; riboflavin from 2-hydroxy-3-oxobutyl phosphate and 5-amino-6-(D-ribitylamino)uracil: step 2/2.</text>
</comment>